<comment type="similarity">
    <text evidence="2">Belongs to the MCM family.</text>
</comment>
<feature type="compositionally biased region" description="Polar residues" evidence="9">
    <location>
        <begin position="80"/>
        <end position="98"/>
    </location>
</feature>
<feature type="region of interest" description="Disordered" evidence="9">
    <location>
        <begin position="77"/>
        <end position="104"/>
    </location>
</feature>
<dbReference type="Gene3D" id="1.20.58.870">
    <property type="match status" value="1"/>
</dbReference>
<evidence type="ECO:0000313" key="12">
    <source>
        <dbReference type="Proteomes" id="UP001194468"/>
    </source>
</evidence>
<proteinExistence type="inferred from homology"/>
<comment type="subcellular location">
    <subcellularLocation>
        <location evidence="1">Nucleus</location>
    </subcellularLocation>
</comment>
<dbReference type="GO" id="GO:0005634">
    <property type="term" value="C:nucleus"/>
    <property type="evidence" value="ECO:0007669"/>
    <property type="project" value="UniProtKB-SubCell"/>
</dbReference>
<dbReference type="FunFam" id="1.20.58.870:FF:000002">
    <property type="entry name" value="DNA helicase"/>
    <property type="match status" value="1"/>
</dbReference>
<gene>
    <name evidence="11" type="ORF">L210DRAFT_3435668</name>
</gene>
<dbReference type="GO" id="GO:0006260">
    <property type="term" value="P:DNA replication"/>
    <property type="evidence" value="ECO:0007669"/>
    <property type="project" value="UniProtKB-KW"/>
</dbReference>
<accession>A0AAD4B9Y6</accession>
<evidence type="ECO:0000256" key="8">
    <source>
        <dbReference type="ARBA" id="ARBA00078178"/>
    </source>
</evidence>
<evidence type="ECO:0000313" key="11">
    <source>
        <dbReference type="EMBL" id="KAF8414415.1"/>
    </source>
</evidence>
<evidence type="ECO:0000256" key="6">
    <source>
        <dbReference type="ARBA" id="ARBA00073751"/>
    </source>
</evidence>
<name>A0AAD4B9Y6_BOLED</name>
<dbReference type="EMBL" id="WHUW01000539">
    <property type="protein sequence ID" value="KAF8414415.1"/>
    <property type="molecule type" value="Genomic_DNA"/>
</dbReference>
<evidence type="ECO:0000256" key="2">
    <source>
        <dbReference type="ARBA" id="ARBA00008010"/>
    </source>
</evidence>
<keyword evidence="12" id="KW-1185">Reference proteome</keyword>
<dbReference type="Proteomes" id="UP001194468">
    <property type="component" value="Unassembled WGS sequence"/>
</dbReference>
<evidence type="ECO:0000256" key="5">
    <source>
        <dbReference type="ARBA" id="ARBA00023242"/>
    </source>
</evidence>
<dbReference type="InterPro" id="IPR041024">
    <property type="entry name" value="Mcm6_C"/>
</dbReference>
<organism evidence="11 12">
    <name type="scientific">Boletus edulis BED1</name>
    <dbReference type="NCBI Taxonomy" id="1328754"/>
    <lineage>
        <taxon>Eukaryota</taxon>
        <taxon>Fungi</taxon>
        <taxon>Dikarya</taxon>
        <taxon>Basidiomycota</taxon>
        <taxon>Agaricomycotina</taxon>
        <taxon>Agaricomycetes</taxon>
        <taxon>Agaricomycetidae</taxon>
        <taxon>Boletales</taxon>
        <taxon>Boletineae</taxon>
        <taxon>Boletaceae</taxon>
        <taxon>Boletoideae</taxon>
        <taxon>Boletus</taxon>
    </lineage>
</organism>
<dbReference type="Pfam" id="PF18263">
    <property type="entry name" value="WHD_MCM6"/>
    <property type="match status" value="1"/>
</dbReference>
<evidence type="ECO:0000256" key="9">
    <source>
        <dbReference type="SAM" id="MobiDB-lite"/>
    </source>
</evidence>
<evidence type="ECO:0000259" key="10">
    <source>
        <dbReference type="Pfam" id="PF18263"/>
    </source>
</evidence>
<evidence type="ECO:0000256" key="4">
    <source>
        <dbReference type="ARBA" id="ARBA00022806"/>
    </source>
</evidence>
<keyword evidence="5" id="KW-0539">Nucleus</keyword>
<evidence type="ECO:0000256" key="1">
    <source>
        <dbReference type="ARBA" id="ARBA00004123"/>
    </source>
</evidence>
<reference evidence="11" key="1">
    <citation type="submission" date="2019-10" db="EMBL/GenBank/DDBJ databases">
        <authorList>
            <consortium name="DOE Joint Genome Institute"/>
            <person name="Kuo A."/>
            <person name="Miyauchi S."/>
            <person name="Kiss E."/>
            <person name="Drula E."/>
            <person name="Kohler A."/>
            <person name="Sanchez-Garcia M."/>
            <person name="Andreopoulos B."/>
            <person name="Barry K.W."/>
            <person name="Bonito G."/>
            <person name="Buee M."/>
            <person name="Carver A."/>
            <person name="Chen C."/>
            <person name="Cichocki N."/>
            <person name="Clum A."/>
            <person name="Culley D."/>
            <person name="Crous P.W."/>
            <person name="Fauchery L."/>
            <person name="Girlanda M."/>
            <person name="Hayes R."/>
            <person name="Keri Z."/>
            <person name="LaButti K."/>
            <person name="Lipzen A."/>
            <person name="Lombard V."/>
            <person name="Magnuson J."/>
            <person name="Maillard F."/>
            <person name="Morin E."/>
            <person name="Murat C."/>
            <person name="Nolan M."/>
            <person name="Ohm R."/>
            <person name="Pangilinan J."/>
            <person name="Pereira M."/>
            <person name="Perotto S."/>
            <person name="Peter M."/>
            <person name="Riley R."/>
            <person name="Sitrit Y."/>
            <person name="Stielow B."/>
            <person name="Szollosi G."/>
            <person name="Zifcakova L."/>
            <person name="Stursova M."/>
            <person name="Spatafora J.W."/>
            <person name="Tedersoo L."/>
            <person name="Vaario L.-M."/>
            <person name="Yamada A."/>
            <person name="Yan M."/>
            <person name="Wang P."/>
            <person name="Xu J."/>
            <person name="Bruns T."/>
            <person name="Baldrian P."/>
            <person name="Vilgalys R."/>
            <person name="Henrissat B."/>
            <person name="Grigoriev I.V."/>
            <person name="Hibbett D."/>
            <person name="Nagy L.G."/>
            <person name="Martin F.M."/>
        </authorList>
    </citation>
    <scope>NUCLEOTIDE SEQUENCE</scope>
    <source>
        <strain evidence="11">BED1</strain>
    </source>
</reference>
<dbReference type="AlphaFoldDB" id="A0AAD4B9Y6"/>
<evidence type="ECO:0000256" key="7">
    <source>
        <dbReference type="ARBA" id="ARBA00074937"/>
    </source>
</evidence>
<keyword evidence="4" id="KW-0347">Helicase</keyword>
<keyword evidence="4" id="KW-0378">Hydrolase</keyword>
<feature type="domain" description="Mcm6 C-terminal winged-helix" evidence="10">
    <location>
        <begin position="1"/>
        <end position="113"/>
    </location>
</feature>
<comment type="caution">
    <text evidence="11">The sequence shown here is derived from an EMBL/GenBank/DDBJ whole genome shotgun (WGS) entry which is preliminary data.</text>
</comment>
<keyword evidence="4" id="KW-0067">ATP-binding</keyword>
<keyword evidence="3" id="KW-0235">DNA replication</keyword>
<dbReference type="GO" id="GO:0042555">
    <property type="term" value="C:MCM complex"/>
    <property type="evidence" value="ECO:0007669"/>
    <property type="project" value="UniProtKB-ARBA"/>
</dbReference>
<dbReference type="GO" id="GO:0004386">
    <property type="term" value="F:helicase activity"/>
    <property type="evidence" value="ECO:0007669"/>
    <property type="project" value="UniProtKB-KW"/>
</dbReference>
<feature type="non-terminal residue" evidence="11">
    <location>
        <position position="122"/>
    </location>
</feature>
<keyword evidence="4" id="KW-0547">Nucleotide-binding</keyword>
<sequence length="122" mass="13981">HDKYMTLQSLVVLHISATERETGQGMDRDELIDWYLEHKESEIQNVEELEYEKELIMKLLRKLVKDKYLLEVRGDVQDSLPESASDGTVQQSSSSGQAGENDRVYYMVHPLVDTEVGDSSHP</sequence>
<evidence type="ECO:0000256" key="3">
    <source>
        <dbReference type="ARBA" id="ARBA00022705"/>
    </source>
</evidence>
<protein>
    <recommendedName>
        <fullName evidence="6 7">DNA replication licensing factor MCM6</fullName>
    </recommendedName>
    <alternativeName>
        <fullName evidence="6 7">DNA replication licensing factor MCM6</fullName>
    </alternativeName>
    <alternativeName>
        <fullName evidence="8">Minichromosome maintenance protein 6</fullName>
    </alternativeName>
</protein>
<reference evidence="11" key="2">
    <citation type="journal article" date="2020" name="Nat. Commun.">
        <title>Large-scale genome sequencing of mycorrhizal fungi provides insights into the early evolution of symbiotic traits.</title>
        <authorList>
            <person name="Miyauchi S."/>
            <person name="Kiss E."/>
            <person name="Kuo A."/>
            <person name="Drula E."/>
            <person name="Kohler A."/>
            <person name="Sanchez-Garcia M."/>
            <person name="Morin E."/>
            <person name="Andreopoulos B."/>
            <person name="Barry K.W."/>
            <person name="Bonito G."/>
            <person name="Buee M."/>
            <person name="Carver A."/>
            <person name="Chen C."/>
            <person name="Cichocki N."/>
            <person name="Clum A."/>
            <person name="Culley D."/>
            <person name="Crous P.W."/>
            <person name="Fauchery L."/>
            <person name="Girlanda M."/>
            <person name="Hayes R.D."/>
            <person name="Keri Z."/>
            <person name="LaButti K."/>
            <person name="Lipzen A."/>
            <person name="Lombard V."/>
            <person name="Magnuson J."/>
            <person name="Maillard F."/>
            <person name="Murat C."/>
            <person name="Nolan M."/>
            <person name="Ohm R.A."/>
            <person name="Pangilinan J."/>
            <person name="Pereira M.F."/>
            <person name="Perotto S."/>
            <person name="Peter M."/>
            <person name="Pfister S."/>
            <person name="Riley R."/>
            <person name="Sitrit Y."/>
            <person name="Stielow J.B."/>
            <person name="Szollosi G."/>
            <person name="Zifcakova L."/>
            <person name="Stursova M."/>
            <person name="Spatafora J.W."/>
            <person name="Tedersoo L."/>
            <person name="Vaario L.M."/>
            <person name="Yamada A."/>
            <person name="Yan M."/>
            <person name="Wang P."/>
            <person name="Xu J."/>
            <person name="Bruns T."/>
            <person name="Baldrian P."/>
            <person name="Vilgalys R."/>
            <person name="Dunand C."/>
            <person name="Henrissat B."/>
            <person name="Grigoriev I.V."/>
            <person name="Hibbett D."/>
            <person name="Nagy L.G."/>
            <person name="Martin F.M."/>
        </authorList>
    </citation>
    <scope>NUCLEOTIDE SEQUENCE</scope>
    <source>
        <strain evidence="11">BED1</strain>
    </source>
</reference>